<sequence length="363" mass="39950">MIGDASVVTKAAWPHLLGLDRQSLAGLLRTWGESPFRANQILQWLHTRQVTDFAAMSNISKTLRTRLAAETILDEPEIIADQLAADGTRKWLLGLPDGNAIETVFIPEEDRGTLCISSQVGCSLACSFCATGAQGLSRNLETHEIIAQVRVARRLLGLNAITNVVFMGMGEPLLNLRHVLPALDLLRDDYAYGLGARRITVSTAGVVPGMDRLGTESPVNLAISLHASRDDIRDILVPVNRHYPLAELLAACRRYPLPPRRRITFEYVMLDGLNDADTHARELLRLLRGIPAMVNLIPFNPFPGSNYKRSPQVRIDAFRDIILHGDVMTVTRRPRGDDIAAACGQLAGQVRDGRRSIPLAVHS</sequence>
<evidence type="ECO:0000313" key="18">
    <source>
        <dbReference type="EMBL" id="SMH64035.1"/>
    </source>
</evidence>
<evidence type="ECO:0000256" key="1">
    <source>
        <dbReference type="ARBA" id="ARBA00004496"/>
    </source>
</evidence>
<dbReference type="GO" id="GO:0019843">
    <property type="term" value="F:rRNA binding"/>
    <property type="evidence" value="ECO:0007669"/>
    <property type="project" value="UniProtKB-UniRule"/>
</dbReference>
<dbReference type="Pfam" id="PF04055">
    <property type="entry name" value="Radical_SAM"/>
    <property type="match status" value="1"/>
</dbReference>
<evidence type="ECO:0000256" key="6">
    <source>
        <dbReference type="ARBA" id="ARBA00022603"/>
    </source>
</evidence>
<dbReference type="FunFam" id="3.20.20.70:FF:000014">
    <property type="entry name" value="Probable dual-specificity RNA methyltransferase RlmN"/>
    <property type="match status" value="1"/>
</dbReference>
<dbReference type="GO" id="GO:0070475">
    <property type="term" value="P:rRNA base methylation"/>
    <property type="evidence" value="ECO:0007669"/>
    <property type="project" value="UniProtKB-UniRule"/>
</dbReference>
<dbReference type="GO" id="GO:0000049">
    <property type="term" value="F:tRNA binding"/>
    <property type="evidence" value="ECO:0007669"/>
    <property type="project" value="UniProtKB-UniRule"/>
</dbReference>
<dbReference type="InterPro" id="IPR013785">
    <property type="entry name" value="Aldolase_TIM"/>
</dbReference>
<accession>A0A060UU48</accession>
<dbReference type="EC" id="2.1.1.192" evidence="14"/>
<keyword evidence="7 14" id="KW-0808">Transferase</keyword>
<comment type="cofactor">
    <cofactor evidence="14">
        <name>[4Fe-4S] cluster</name>
        <dbReference type="ChEBI" id="CHEBI:49883"/>
    </cofactor>
    <text evidence="14">Binds 1 [4Fe-4S] cluster. The cluster is coordinated with 3 cysteines and an exchangeable S-adenosyl-L-methionine.</text>
</comment>
<dbReference type="PROSITE" id="PS51918">
    <property type="entry name" value="RADICAL_SAM"/>
    <property type="match status" value="1"/>
</dbReference>
<evidence type="ECO:0000256" key="2">
    <source>
        <dbReference type="ARBA" id="ARBA00007544"/>
    </source>
</evidence>
<feature type="binding site" evidence="14">
    <location>
        <position position="300"/>
    </location>
    <ligand>
        <name>S-adenosyl-L-methionine</name>
        <dbReference type="ChEBI" id="CHEBI:59789"/>
    </ligand>
</feature>
<keyword evidence="5 14" id="KW-0698">rRNA processing</keyword>
<keyword evidence="9 14" id="KW-0819">tRNA processing</keyword>
<evidence type="ECO:0000256" key="12">
    <source>
        <dbReference type="ARBA" id="ARBA00023014"/>
    </source>
</evidence>
<feature type="binding site" evidence="14">
    <location>
        <position position="122"/>
    </location>
    <ligand>
        <name>[4Fe-4S] cluster</name>
        <dbReference type="ChEBI" id="CHEBI:49883"/>
        <note>4Fe-4S-S-AdoMet</note>
    </ligand>
</feature>
<dbReference type="EMBL" id="LT841305">
    <property type="protein sequence ID" value="SMH64035.1"/>
    <property type="molecule type" value="Genomic_DNA"/>
</dbReference>
<evidence type="ECO:0000259" key="15">
    <source>
        <dbReference type="PROSITE" id="PS51918"/>
    </source>
</evidence>
<dbReference type="Gene3D" id="1.10.150.530">
    <property type="match status" value="1"/>
</dbReference>
<comment type="function">
    <text evidence="14">Specifically methylates position 2 of adenine 2503 in 23S rRNA and position 2 of adenine 37 in tRNAs. m2A2503 modification seems to play a crucial role in the proofreading step occurring at the peptidyl transferase center and thus would serve to optimize ribosomal fidelity.</text>
</comment>
<dbReference type="AlphaFoldDB" id="A0A060UU48"/>
<keyword evidence="4 14" id="KW-0963">Cytoplasm</keyword>
<dbReference type="Gene3D" id="3.20.20.70">
    <property type="entry name" value="Aldolase class I"/>
    <property type="match status" value="1"/>
</dbReference>
<dbReference type="EMBL" id="CCCS020000034">
    <property type="protein sequence ID" value="CDQ10074.1"/>
    <property type="molecule type" value="Genomic_DNA"/>
</dbReference>
<evidence type="ECO:0000256" key="9">
    <source>
        <dbReference type="ARBA" id="ARBA00022694"/>
    </source>
</evidence>
<dbReference type="CDD" id="cd01335">
    <property type="entry name" value="Radical_SAM"/>
    <property type="match status" value="1"/>
</dbReference>
<dbReference type="PANTHER" id="PTHR30544">
    <property type="entry name" value="23S RRNA METHYLTRANSFERASE"/>
    <property type="match status" value="1"/>
</dbReference>
<keyword evidence="12 14" id="KW-0411">Iron-sulfur</keyword>
<dbReference type="SFLD" id="SFLDF00275">
    <property type="entry name" value="adenosine_C2_methyltransferase"/>
    <property type="match status" value="1"/>
</dbReference>
<evidence type="ECO:0000256" key="3">
    <source>
        <dbReference type="ARBA" id="ARBA00022485"/>
    </source>
</evidence>
<feature type="binding site" evidence="14">
    <location>
        <position position="126"/>
    </location>
    <ligand>
        <name>[4Fe-4S] cluster</name>
        <dbReference type="ChEBI" id="CHEBI:49883"/>
        <note>4Fe-4S-S-AdoMet</note>
    </ligand>
</feature>
<keyword evidence="13 14" id="KW-1015">Disulfide bond</keyword>
<keyword evidence="8 14" id="KW-0949">S-adenosyl-L-methionine</keyword>
<evidence type="ECO:0000256" key="5">
    <source>
        <dbReference type="ARBA" id="ARBA00022552"/>
    </source>
</evidence>
<dbReference type="SFLD" id="SFLDS00029">
    <property type="entry name" value="Radical_SAM"/>
    <property type="match status" value="1"/>
</dbReference>
<dbReference type="InterPro" id="IPR040072">
    <property type="entry name" value="Methyltransferase_A"/>
</dbReference>
<protein>
    <recommendedName>
        <fullName evidence="14">Dual-specificity RNA methyltransferase RlmN</fullName>
        <ecNumber evidence="14">2.1.1.192</ecNumber>
    </recommendedName>
    <alternativeName>
        <fullName evidence="14">23S rRNA (adenine(2503)-C(2))-methyltransferase</fullName>
    </alternativeName>
    <alternativeName>
        <fullName evidence="14">23S rRNA m2A2503 methyltransferase</fullName>
    </alternativeName>
    <alternativeName>
        <fullName evidence="14">Ribosomal RNA large subunit methyltransferase N</fullName>
    </alternativeName>
    <alternativeName>
        <fullName evidence="14">tRNA (adenine(37)-C(2))-methyltransferase</fullName>
    </alternativeName>
    <alternativeName>
        <fullName evidence="14">tRNA m2A37 methyltransferase</fullName>
    </alternativeName>
</protein>
<reference evidence="16" key="2">
    <citation type="submission" date="2014-07" db="EMBL/GenBank/DDBJ databases">
        <title>Initial genome analysis of the psychrotolerant acidophile Acidithiobacillus ferrivorans CF27: insights into iron and sulfur oxidation pathways and into biofilm formation.</title>
        <authorList>
            <person name="Talla E."/>
            <person name="Hedrich S."/>
            <person name="Mangenot S."/>
            <person name="Ji B."/>
            <person name="Johnson D.B."/>
            <person name="Barbe V."/>
            <person name="Bonnefoy V."/>
        </authorList>
    </citation>
    <scope>NUCLEOTIDE SEQUENCE [LARGE SCALE GENOMIC DNA]</scope>
    <source>
        <strain evidence="16">CF27</strain>
    </source>
</reference>
<reference evidence="16" key="1">
    <citation type="submission" date="2014-03" db="EMBL/GenBank/DDBJ databases">
        <authorList>
            <person name="Genoscope - CEA"/>
        </authorList>
    </citation>
    <scope>NUCLEOTIDE SEQUENCE [LARGE SCALE GENOMIC DNA]</scope>
    <source>
        <strain evidence="16">CF27</strain>
    </source>
</reference>
<evidence type="ECO:0000313" key="20">
    <source>
        <dbReference type="Proteomes" id="UP000595420"/>
    </source>
</evidence>
<keyword evidence="10 14" id="KW-0479">Metal-binding</keyword>
<dbReference type="GO" id="GO:0030488">
    <property type="term" value="P:tRNA methylation"/>
    <property type="evidence" value="ECO:0007669"/>
    <property type="project" value="UniProtKB-UniRule"/>
</dbReference>
<dbReference type="Proteomes" id="UP000193925">
    <property type="component" value="Chromosome AFERRI"/>
</dbReference>
<keyword evidence="3 14" id="KW-0004">4Fe-4S</keyword>
<reference evidence="18 19" key="3">
    <citation type="submission" date="2017-03" db="EMBL/GenBank/DDBJ databases">
        <authorList>
            <person name="Regsiter A."/>
            <person name="William W."/>
        </authorList>
    </citation>
    <scope>NUCLEOTIDE SEQUENCE [LARGE SCALE GENOMIC DNA]</scope>
    <source>
        <strain evidence="18">PRJEB5721</strain>
    </source>
</reference>
<keyword evidence="19" id="KW-1185">Reference proteome</keyword>
<evidence type="ECO:0000256" key="8">
    <source>
        <dbReference type="ARBA" id="ARBA00022691"/>
    </source>
</evidence>
<comment type="similarity">
    <text evidence="2 14">Belongs to the radical SAM superfamily. RlmN family.</text>
</comment>
<dbReference type="NCBIfam" id="TIGR00048">
    <property type="entry name" value="rRNA_mod_RlmN"/>
    <property type="match status" value="1"/>
</dbReference>
<dbReference type="InterPro" id="IPR058240">
    <property type="entry name" value="rSAM_sf"/>
</dbReference>
<evidence type="ECO:0000256" key="14">
    <source>
        <dbReference type="HAMAP-Rule" id="MF_01849"/>
    </source>
</evidence>
<dbReference type="GO" id="GO:0051539">
    <property type="term" value="F:4 iron, 4 sulfur cluster binding"/>
    <property type="evidence" value="ECO:0007669"/>
    <property type="project" value="UniProtKB-UniRule"/>
</dbReference>
<keyword evidence="11 14" id="KW-0408">Iron</keyword>
<feature type="active site" description="S-methylcysteine intermediate" evidence="14">
    <location>
        <position position="343"/>
    </location>
</feature>
<name>A0A060UU48_9PROT</name>
<comment type="catalytic activity">
    <reaction evidence="14">
        <text>adenosine(37) in tRNA + 2 reduced [2Fe-2S]-[ferredoxin] + 2 S-adenosyl-L-methionine = 2-methyladenosine(37) in tRNA + 5'-deoxyadenosine + L-methionine + 2 oxidized [2Fe-2S]-[ferredoxin] + S-adenosyl-L-homocysteine</text>
        <dbReference type="Rhea" id="RHEA:43332"/>
        <dbReference type="Rhea" id="RHEA-COMP:10000"/>
        <dbReference type="Rhea" id="RHEA-COMP:10001"/>
        <dbReference type="Rhea" id="RHEA-COMP:10162"/>
        <dbReference type="Rhea" id="RHEA-COMP:10485"/>
        <dbReference type="ChEBI" id="CHEBI:17319"/>
        <dbReference type="ChEBI" id="CHEBI:33737"/>
        <dbReference type="ChEBI" id="CHEBI:33738"/>
        <dbReference type="ChEBI" id="CHEBI:57844"/>
        <dbReference type="ChEBI" id="CHEBI:57856"/>
        <dbReference type="ChEBI" id="CHEBI:59789"/>
        <dbReference type="ChEBI" id="CHEBI:74411"/>
        <dbReference type="ChEBI" id="CHEBI:74497"/>
        <dbReference type="EC" id="2.1.1.192"/>
    </reaction>
</comment>
<dbReference type="GO" id="GO:0070040">
    <property type="term" value="F:rRNA (adenine(2503)-C2-)-methyltransferase activity"/>
    <property type="evidence" value="ECO:0007669"/>
    <property type="project" value="UniProtKB-UniRule"/>
</dbReference>
<evidence type="ECO:0000256" key="13">
    <source>
        <dbReference type="ARBA" id="ARBA00023157"/>
    </source>
</evidence>
<evidence type="ECO:0000256" key="11">
    <source>
        <dbReference type="ARBA" id="ARBA00023004"/>
    </source>
</evidence>
<dbReference type="GO" id="GO:0005737">
    <property type="term" value="C:cytoplasm"/>
    <property type="evidence" value="ECO:0007669"/>
    <property type="project" value="UniProtKB-SubCell"/>
</dbReference>
<dbReference type="InterPro" id="IPR007197">
    <property type="entry name" value="rSAM"/>
</dbReference>
<evidence type="ECO:0000313" key="19">
    <source>
        <dbReference type="Proteomes" id="UP000193925"/>
    </source>
</evidence>
<comment type="miscellaneous">
    <text evidence="14">Reaction proceeds by a ping-pong mechanism involving intermediate methylation of a conserved cysteine residue.</text>
</comment>
<feature type="binding site" evidence="14">
    <location>
        <begin position="224"/>
        <end position="226"/>
    </location>
    <ligand>
        <name>S-adenosyl-L-methionine</name>
        <dbReference type="ChEBI" id="CHEBI:59789"/>
    </ligand>
</feature>
<dbReference type="SUPFAM" id="SSF102114">
    <property type="entry name" value="Radical SAM enzymes"/>
    <property type="match status" value="1"/>
</dbReference>
<keyword evidence="6 14" id="KW-0489">Methyltransferase</keyword>
<evidence type="ECO:0000256" key="4">
    <source>
        <dbReference type="ARBA" id="ARBA00022490"/>
    </source>
</evidence>
<feature type="domain" description="Radical SAM core" evidence="15">
    <location>
        <begin position="108"/>
        <end position="337"/>
    </location>
</feature>
<feature type="binding site" evidence="14">
    <location>
        <position position="129"/>
    </location>
    <ligand>
        <name>[4Fe-4S] cluster</name>
        <dbReference type="ChEBI" id="CHEBI:49883"/>
        <note>4Fe-4S-S-AdoMet</note>
    </ligand>
</feature>
<dbReference type="InterPro" id="IPR004383">
    <property type="entry name" value="rRNA_lsu_MTrfase_RlmN/Cfr"/>
</dbReference>
<dbReference type="PANTHER" id="PTHR30544:SF5">
    <property type="entry name" value="RADICAL SAM CORE DOMAIN-CONTAINING PROTEIN"/>
    <property type="match status" value="1"/>
</dbReference>
<evidence type="ECO:0000256" key="7">
    <source>
        <dbReference type="ARBA" id="ARBA00022679"/>
    </source>
</evidence>
<feature type="binding site" evidence="14">
    <location>
        <begin position="170"/>
        <end position="171"/>
    </location>
    <ligand>
        <name>S-adenosyl-L-methionine</name>
        <dbReference type="ChEBI" id="CHEBI:59789"/>
    </ligand>
</feature>
<dbReference type="SFLD" id="SFLDG01062">
    <property type="entry name" value="methyltransferase_(Class_A)"/>
    <property type="match status" value="1"/>
</dbReference>
<comment type="subcellular location">
    <subcellularLocation>
        <location evidence="1 14">Cytoplasm</location>
    </subcellularLocation>
</comment>
<organism evidence="16">
    <name type="scientific">Acidithiobacillus ferrivorans</name>
    <dbReference type="NCBI Taxonomy" id="160808"/>
    <lineage>
        <taxon>Bacteria</taxon>
        <taxon>Pseudomonadati</taxon>
        <taxon>Pseudomonadota</taxon>
        <taxon>Acidithiobacillia</taxon>
        <taxon>Acidithiobacillales</taxon>
        <taxon>Acidithiobacillaceae</taxon>
        <taxon>Acidithiobacillus</taxon>
    </lineage>
</organism>
<dbReference type="HAMAP" id="MF_01849">
    <property type="entry name" value="RNA_methyltr_RlmN"/>
    <property type="match status" value="1"/>
</dbReference>
<dbReference type="RefSeq" id="WP_051984773.1">
    <property type="nucleotide sequence ID" value="NZ_CCCS020000034.1"/>
</dbReference>
<comment type="caution">
    <text evidence="14">Lacks conserved residue(s) required for the propagation of feature annotation.</text>
</comment>
<reference evidence="17 20" key="4">
    <citation type="submission" date="2020-07" db="EMBL/GenBank/DDBJ databases">
        <title>Complete genome sequence analysis of Acidithiobacillus ferrivorans XJFY6S-08 reveals extreme environmental adaptation to alpine acid mine drainage.</title>
        <authorList>
            <person name="Yan L."/>
            <person name="Ni Y."/>
        </authorList>
    </citation>
    <scope>NUCLEOTIDE SEQUENCE [LARGE SCALE GENOMIC DNA]</scope>
    <source>
        <strain evidence="17 20">XJFY6S-08</strain>
    </source>
</reference>
<feature type="binding site" evidence="14">
    <location>
        <position position="202"/>
    </location>
    <ligand>
        <name>S-adenosyl-L-methionine</name>
        <dbReference type="ChEBI" id="CHEBI:59789"/>
    </ligand>
</feature>
<gene>
    <name evidence="18" type="primary">yfgB</name>
    <name evidence="14 17" type="synonym">rlmN</name>
    <name evidence="18" type="ORF">AFERRI_10068</name>
    <name evidence="16" type="ORF">AFERRI_40026</name>
    <name evidence="17" type="ORF">H2515_08245</name>
</gene>
<dbReference type="PIRSF" id="PIRSF006004">
    <property type="entry name" value="CHP00048"/>
    <property type="match status" value="1"/>
</dbReference>
<proteinExistence type="inferred from homology"/>
<feature type="active site" description="Proton acceptor" evidence="14">
    <location>
        <position position="102"/>
    </location>
</feature>
<evidence type="ECO:0000256" key="10">
    <source>
        <dbReference type="ARBA" id="ARBA00022723"/>
    </source>
</evidence>
<dbReference type="InterPro" id="IPR048641">
    <property type="entry name" value="RlmN_N"/>
</dbReference>
<evidence type="ECO:0000313" key="17">
    <source>
        <dbReference type="EMBL" id="QQD71476.1"/>
    </source>
</evidence>
<evidence type="ECO:0000313" key="16">
    <source>
        <dbReference type="EMBL" id="CDQ10074.1"/>
    </source>
</evidence>
<dbReference type="Pfam" id="PF21016">
    <property type="entry name" value="RlmN_N"/>
    <property type="match status" value="1"/>
</dbReference>
<dbReference type="EMBL" id="CP059488">
    <property type="protein sequence ID" value="QQD71476.1"/>
    <property type="molecule type" value="Genomic_DNA"/>
</dbReference>
<dbReference type="GO" id="GO:0002935">
    <property type="term" value="F:tRNA (adenine(37)-C2)-methyltransferase activity"/>
    <property type="evidence" value="ECO:0007669"/>
    <property type="project" value="UniProtKB-UniRule"/>
</dbReference>
<dbReference type="Proteomes" id="UP000595420">
    <property type="component" value="Chromosome"/>
</dbReference>
<dbReference type="InterPro" id="IPR027492">
    <property type="entry name" value="RNA_MTrfase_RlmN"/>
</dbReference>
<comment type="catalytic activity">
    <reaction evidence="14">
        <text>adenosine(2503) in 23S rRNA + 2 reduced [2Fe-2S]-[ferredoxin] + 2 S-adenosyl-L-methionine = 2-methyladenosine(2503) in 23S rRNA + 5'-deoxyadenosine + L-methionine + 2 oxidized [2Fe-2S]-[ferredoxin] + S-adenosyl-L-homocysteine</text>
        <dbReference type="Rhea" id="RHEA:42916"/>
        <dbReference type="Rhea" id="RHEA-COMP:10000"/>
        <dbReference type="Rhea" id="RHEA-COMP:10001"/>
        <dbReference type="Rhea" id="RHEA-COMP:10152"/>
        <dbReference type="Rhea" id="RHEA-COMP:10282"/>
        <dbReference type="ChEBI" id="CHEBI:17319"/>
        <dbReference type="ChEBI" id="CHEBI:33737"/>
        <dbReference type="ChEBI" id="CHEBI:33738"/>
        <dbReference type="ChEBI" id="CHEBI:57844"/>
        <dbReference type="ChEBI" id="CHEBI:57856"/>
        <dbReference type="ChEBI" id="CHEBI:59789"/>
        <dbReference type="ChEBI" id="CHEBI:74411"/>
        <dbReference type="ChEBI" id="CHEBI:74497"/>
        <dbReference type="EC" id="2.1.1.192"/>
    </reaction>
</comment>
<dbReference type="GO" id="GO:0046872">
    <property type="term" value="F:metal ion binding"/>
    <property type="evidence" value="ECO:0007669"/>
    <property type="project" value="UniProtKB-KW"/>
</dbReference>